<accession>A0A218XIN8</accession>
<dbReference type="AlphaFoldDB" id="A0A218XIN8"/>
<proteinExistence type="predicted"/>
<gene>
    <name evidence="1" type="ORF">CDL15_Pgr000989</name>
</gene>
<protein>
    <submittedName>
        <fullName evidence="1">Uncharacterized protein</fullName>
    </submittedName>
</protein>
<reference evidence="2" key="1">
    <citation type="journal article" date="2017" name="Plant J.">
        <title>The pomegranate (Punica granatum L.) genome and the genomics of punicalagin biosynthesis.</title>
        <authorList>
            <person name="Qin G."/>
            <person name="Xu C."/>
            <person name="Ming R."/>
            <person name="Tang H."/>
            <person name="Guyot R."/>
            <person name="Kramer E.M."/>
            <person name="Hu Y."/>
            <person name="Yi X."/>
            <person name="Qi Y."/>
            <person name="Xu X."/>
            <person name="Gao Z."/>
            <person name="Pan H."/>
            <person name="Jian J."/>
            <person name="Tian Y."/>
            <person name="Yue Z."/>
            <person name="Xu Y."/>
        </authorList>
    </citation>
    <scope>NUCLEOTIDE SEQUENCE [LARGE SCALE GENOMIC DNA]</scope>
    <source>
        <strain evidence="2">cv. Dabenzi</strain>
    </source>
</reference>
<name>A0A218XIN8_PUNGR</name>
<sequence length="112" mass="12864">MLAEPPLKLGIRRKAKKSDKDKLMDVVDLIAESFHSQNKSMATSKRSKTINSSQKADLPAVEECLAVLDEMKMAREVTQWQWVAGFRAFDVPYNRRGSVVMPEDVRRYLTMF</sequence>
<organism evidence="1 2">
    <name type="scientific">Punica granatum</name>
    <name type="common">Pomegranate</name>
    <dbReference type="NCBI Taxonomy" id="22663"/>
    <lineage>
        <taxon>Eukaryota</taxon>
        <taxon>Viridiplantae</taxon>
        <taxon>Streptophyta</taxon>
        <taxon>Embryophyta</taxon>
        <taxon>Tracheophyta</taxon>
        <taxon>Spermatophyta</taxon>
        <taxon>Magnoliopsida</taxon>
        <taxon>eudicotyledons</taxon>
        <taxon>Gunneridae</taxon>
        <taxon>Pentapetalae</taxon>
        <taxon>rosids</taxon>
        <taxon>malvids</taxon>
        <taxon>Myrtales</taxon>
        <taxon>Lythraceae</taxon>
        <taxon>Punica</taxon>
    </lineage>
</organism>
<comment type="caution">
    <text evidence="1">The sequence shown here is derived from an EMBL/GenBank/DDBJ whole genome shotgun (WGS) entry which is preliminary data.</text>
</comment>
<dbReference type="Proteomes" id="UP000197138">
    <property type="component" value="Unassembled WGS sequence"/>
</dbReference>
<evidence type="ECO:0000313" key="2">
    <source>
        <dbReference type="Proteomes" id="UP000197138"/>
    </source>
</evidence>
<dbReference type="EMBL" id="MTKT01001357">
    <property type="protein sequence ID" value="OWM84549.1"/>
    <property type="molecule type" value="Genomic_DNA"/>
</dbReference>
<evidence type="ECO:0000313" key="1">
    <source>
        <dbReference type="EMBL" id="OWM84549.1"/>
    </source>
</evidence>